<dbReference type="InterPro" id="IPR011765">
    <property type="entry name" value="Pept_M16_N"/>
</dbReference>
<dbReference type="InterPro" id="IPR007863">
    <property type="entry name" value="Peptidase_M16_C"/>
</dbReference>
<gene>
    <name evidence="5" type="ordered locus">DR_1598</name>
</gene>
<dbReference type="InterPro" id="IPR011249">
    <property type="entry name" value="Metalloenz_LuxS/M16"/>
</dbReference>
<dbReference type="EnsemblBacteria" id="AAF11160">
    <property type="protein sequence ID" value="AAF11160"/>
    <property type="gene ID" value="DR_1598"/>
</dbReference>
<evidence type="ECO:0000256" key="2">
    <source>
        <dbReference type="RuleBase" id="RU004447"/>
    </source>
</evidence>
<dbReference type="STRING" id="243230.DR_1598"/>
<dbReference type="PROSITE" id="PS00143">
    <property type="entry name" value="INSULINASE"/>
    <property type="match status" value="1"/>
</dbReference>
<dbReference type="GO" id="GO:0006508">
    <property type="term" value="P:proteolysis"/>
    <property type="evidence" value="ECO:0007669"/>
    <property type="project" value="UniProtKB-KW"/>
</dbReference>
<dbReference type="EMBL" id="AE000513">
    <property type="protein sequence ID" value="AAF11160.1"/>
    <property type="molecule type" value="Genomic_DNA"/>
</dbReference>
<keyword evidence="5" id="KW-0645">Protease</keyword>
<dbReference type="Pfam" id="PF05193">
    <property type="entry name" value="Peptidase_M16_C"/>
    <property type="match status" value="2"/>
</dbReference>
<evidence type="ECO:0000313" key="5">
    <source>
        <dbReference type="EMBL" id="AAF11160.1"/>
    </source>
</evidence>
<name>Q9RTZ9_DEIRA</name>
<dbReference type="PANTHER" id="PTHR11851">
    <property type="entry name" value="METALLOPROTEASE"/>
    <property type="match status" value="1"/>
</dbReference>
<dbReference type="GO" id="GO:0004222">
    <property type="term" value="F:metalloendopeptidase activity"/>
    <property type="evidence" value="ECO:0007669"/>
    <property type="project" value="InterPro"/>
</dbReference>
<dbReference type="PANTHER" id="PTHR11851:SF49">
    <property type="entry name" value="MITOCHONDRIAL-PROCESSING PEPTIDASE SUBUNIT ALPHA"/>
    <property type="match status" value="1"/>
</dbReference>
<dbReference type="InterPro" id="IPR050361">
    <property type="entry name" value="MPP/UQCRC_Complex"/>
</dbReference>
<dbReference type="SUPFAM" id="SSF63411">
    <property type="entry name" value="LuxS/MPP-like metallohydrolase"/>
    <property type="match status" value="4"/>
</dbReference>
<dbReference type="PIR" id="D75377">
    <property type="entry name" value="D75377"/>
</dbReference>
<dbReference type="GO" id="GO:0046872">
    <property type="term" value="F:metal ion binding"/>
    <property type="evidence" value="ECO:0007669"/>
    <property type="project" value="InterPro"/>
</dbReference>
<evidence type="ECO:0000256" key="1">
    <source>
        <dbReference type="ARBA" id="ARBA00007261"/>
    </source>
</evidence>
<reference evidence="5 6" key="1">
    <citation type="journal article" date="1999" name="Science">
        <title>Genome sequence of the radioresistant bacterium Deinococcus radiodurans R1.</title>
        <authorList>
            <person name="White O."/>
            <person name="Eisen J.A."/>
            <person name="Heidelberg J.F."/>
            <person name="Hickey E.K."/>
            <person name="Peterson J.D."/>
            <person name="Dodson R.J."/>
            <person name="Haft D.H."/>
            <person name="Gwinn M.L."/>
            <person name="Nelson W.C."/>
            <person name="Richardson D.L."/>
            <person name="Moffat K.S."/>
            <person name="Qin H."/>
            <person name="Jiang L."/>
            <person name="Pamphile W."/>
            <person name="Crosby M."/>
            <person name="Shen M."/>
            <person name="Vamathevan J.J."/>
            <person name="Lam P."/>
            <person name="McDonald L."/>
            <person name="Utterback T."/>
            <person name="Zalewski C."/>
            <person name="Makarova K.S."/>
            <person name="Aravind L."/>
            <person name="Daly M.J."/>
            <person name="Minton K.W."/>
            <person name="Fleischmann R.D."/>
            <person name="Ketchum K.A."/>
            <person name="Nelson K.E."/>
            <person name="Salzberg S."/>
            <person name="Smith H.O."/>
            <person name="Venter J.C."/>
            <person name="Fraser C.M."/>
        </authorList>
    </citation>
    <scope>NUCLEOTIDE SEQUENCE [LARGE SCALE GENOMIC DNA]</scope>
    <source>
        <strain evidence="6">ATCC 13939 / DSM 20539 / JCM 16871 / LMG 4051 / NBRC 15346 / NCIMB 9279 / R1 / VKM B-1422</strain>
    </source>
</reference>
<dbReference type="OrthoDB" id="9811314at2"/>
<proteinExistence type="inferred from homology"/>
<sequence>MRAYGVLSAPLFSRFPGGVMRFPAPLFLTALLLLGVPAAAQTVSAQPATAQTPATQTPAAPAAASAQPTLPAGVRFVTEVEGIREYRLGNGLRVLLFPDTSQTTFTLNTTYLVGSRHENYGETGMAHLLEHMLFKGTPTSGNLMEQLSKRGASFNGTTSDDRTNYFETMTNSGDNLEWAIRMEADRMVNSRVSADDLKTEMTVVRNEFESGENNPFGLLYKQVRSVAFDWHNYGNTAIGNRSDVENVPIGNLKAFYKTYYQPDNAVVTLAGNFDEGQALTLIADSYGKVRRPWRTLPRQYTEENPQDGERSLTVRRVGDAQYLIVGYHIPSVRHPDAAALQVLGELLSDEPSGRLYQALVQTGQATAAGSITNPGSDPGLATYVAILGKDDDLQKAQATLLSTLENAAKTPFTEEEVARVRTRVLSGYEQALTKPEAVGVGLSEAIAAGDWRLFFQGRDAIEKVTPADVQRVAATYLKSTNRTLGAFIPTAQPDRVAVPAAPSAADVLRDFKGRAAQSAGETIAPEPDALEARVLRETVAGAKVAMLPKKTRGERIELVLSLDFGNPETVRTGSDAADFVGPLLTRGSRSLTRQQLHDRLEAAKSQLDVSAGASGATLTLSTDRQHLPEALGLLRQVLREPVFPQADFDELKKAALDGTEAGRGDPESVAGLALGRAFMPADAKRGDLAYVPTLDESLQDTRAVTLAQVRDYYAKVWNGANAQLGVVGDFDPQTIREALPTLLGGFDSAVKYERVKLPLTTPAAQDLVLNVPDKANAIYIAQLNFPLRDDHPDAAALDVAMRIFGGGTDSRLFARLRQQDGLSYTVGGGAHTSSLDEKGSFTTYAIFNPVNSEKVAAGMREELARALKEGFSAQEVATAQSALLQELRVGRSDDASLAGALASQAYLGRTYAFSKQYEERVKAVTPQAAAAALRKYVNPANLVIVRAGTFK</sequence>
<feature type="domain" description="Peptidase M16 C-terminal" evidence="4">
    <location>
        <begin position="704"/>
        <end position="883"/>
    </location>
</feature>
<feature type="domain" description="Peptidase M16 C-terminal" evidence="4">
    <location>
        <begin position="251"/>
        <end position="422"/>
    </location>
</feature>
<dbReference type="PaxDb" id="243230-DR_1598"/>
<organism evidence="5 6">
    <name type="scientific">Deinococcus radiodurans (strain ATCC 13939 / DSM 20539 / JCM 16871 / CCUG 27074 / LMG 4051 / NBRC 15346 / NCIMB 9279 / VKM B-1422 / R1)</name>
    <dbReference type="NCBI Taxonomy" id="243230"/>
    <lineage>
        <taxon>Bacteria</taxon>
        <taxon>Thermotogati</taxon>
        <taxon>Deinococcota</taxon>
        <taxon>Deinococci</taxon>
        <taxon>Deinococcales</taxon>
        <taxon>Deinococcaceae</taxon>
        <taxon>Deinococcus</taxon>
    </lineage>
</organism>
<dbReference type="PATRIC" id="fig|243230.17.peg.1802"/>
<dbReference type="Gene3D" id="3.30.830.10">
    <property type="entry name" value="Metalloenzyme, LuxS/M16 peptidase-like"/>
    <property type="match status" value="4"/>
</dbReference>
<feature type="domain" description="Peptidase M16 N-terminal" evidence="3">
    <location>
        <begin position="103"/>
        <end position="238"/>
    </location>
</feature>
<dbReference type="eggNOG" id="COG0612">
    <property type="taxonomic scope" value="Bacteria"/>
</dbReference>
<accession>Q9RTZ9</accession>
<keyword evidence="5" id="KW-0378">Hydrolase</keyword>
<dbReference type="Proteomes" id="UP000002524">
    <property type="component" value="Chromosome 1"/>
</dbReference>
<dbReference type="Pfam" id="PF00675">
    <property type="entry name" value="Peptidase_M16"/>
    <property type="match status" value="1"/>
</dbReference>
<dbReference type="HOGENOM" id="CLU_007487_1_1_0"/>
<protein>
    <submittedName>
        <fullName evidence="5">Protease, putative</fullName>
    </submittedName>
</protein>
<evidence type="ECO:0000313" key="6">
    <source>
        <dbReference type="Proteomes" id="UP000002524"/>
    </source>
</evidence>
<dbReference type="AlphaFoldDB" id="Q9RTZ9"/>
<evidence type="ECO:0000259" key="3">
    <source>
        <dbReference type="Pfam" id="PF00675"/>
    </source>
</evidence>
<dbReference type="InterPro" id="IPR001431">
    <property type="entry name" value="Pept_M16_Zn_BS"/>
</dbReference>
<dbReference type="KEGG" id="dra:DR_1598"/>
<comment type="similarity">
    <text evidence="1 2">Belongs to the peptidase M16 family.</text>
</comment>
<dbReference type="InParanoid" id="Q9RTZ9"/>
<evidence type="ECO:0000259" key="4">
    <source>
        <dbReference type="Pfam" id="PF05193"/>
    </source>
</evidence>
<keyword evidence="6" id="KW-1185">Reference proteome</keyword>